<evidence type="ECO:0008006" key="4">
    <source>
        <dbReference type="Google" id="ProtNLM"/>
    </source>
</evidence>
<reference evidence="3" key="1">
    <citation type="submission" date="2016-12" db="EMBL/GenBank/DDBJ databases">
        <authorList>
            <person name="Gulvik C.A."/>
        </authorList>
    </citation>
    <scope>NUCLEOTIDE SEQUENCE [LARGE SCALE GENOMIC DNA]</scope>
    <source>
        <strain evidence="3">NED12-00049-6B</strain>
    </source>
</reference>
<protein>
    <recommendedName>
        <fullName evidence="4">DUF2812 domain-containing protein</fullName>
    </recommendedName>
</protein>
<comment type="caution">
    <text evidence="2">The sequence shown here is derived from an EMBL/GenBank/DDBJ whole genome shotgun (WGS) entry which is preliminary data.</text>
</comment>
<name>A0A1Q8E5W6_9STRE</name>
<organism evidence="2 3">
    <name type="scientific">Streptococcus cuniculi</name>
    <dbReference type="NCBI Taxonomy" id="1432788"/>
    <lineage>
        <taxon>Bacteria</taxon>
        <taxon>Bacillati</taxon>
        <taxon>Bacillota</taxon>
        <taxon>Bacilli</taxon>
        <taxon>Lactobacillales</taxon>
        <taxon>Streptococcaceae</taxon>
        <taxon>Streptococcus</taxon>
    </lineage>
</organism>
<dbReference type="OrthoDB" id="8757095at2"/>
<dbReference type="Proteomes" id="UP000186890">
    <property type="component" value="Unassembled WGS sequence"/>
</dbReference>
<keyword evidence="1" id="KW-0812">Transmembrane</keyword>
<feature type="transmembrane region" description="Helical" evidence="1">
    <location>
        <begin position="152"/>
        <end position="174"/>
    </location>
</feature>
<accession>A0A1Q8E5W6</accession>
<keyword evidence="1" id="KW-0472">Membrane</keyword>
<feature type="transmembrane region" description="Helical" evidence="1">
    <location>
        <begin position="127"/>
        <end position="146"/>
    </location>
</feature>
<evidence type="ECO:0000313" key="3">
    <source>
        <dbReference type="Proteomes" id="UP000186890"/>
    </source>
</evidence>
<evidence type="ECO:0000313" key="2">
    <source>
        <dbReference type="EMBL" id="OLF47190.1"/>
    </source>
</evidence>
<dbReference type="AlphaFoldDB" id="A0A1Q8E5W6"/>
<keyword evidence="1" id="KW-1133">Transmembrane helix</keyword>
<dbReference type="InterPro" id="IPR021359">
    <property type="entry name" value="DUF2812"/>
</dbReference>
<sequence>MKQQKFNKFDPSQTEAYLTRMHLSGQALKQVSSWSGKMEFSSCKPEEMVYRIDVYQPSKKEVGFFPEYDDHYLSFFRDASWEMVCGMSPYVVWRKPAAAVDLPDESLLYNDRDSIYQYQKKIVRYRILSTFIIPCLSLPSVLRIFEWRWQEFAWSGTILLIWLAFVAYQLWTLYRLKKEL</sequence>
<keyword evidence="3" id="KW-1185">Reference proteome</keyword>
<dbReference type="Pfam" id="PF11193">
    <property type="entry name" value="DUF2812"/>
    <property type="match status" value="1"/>
</dbReference>
<dbReference type="RefSeq" id="WP_075105431.1">
    <property type="nucleotide sequence ID" value="NZ_MSJM01000008.1"/>
</dbReference>
<evidence type="ECO:0000256" key="1">
    <source>
        <dbReference type="SAM" id="Phobius"/>
    </source>
</evidence>
<dbReference type="EMBL" id="MSJM01000008">
    <property type="protein sequence ID" value="OLF47190.1"/>
    <property type="molecule type" value="Genomic_DNA"/>
</dbReference>
<proteinExistence type="predicted"/>
<gene>
    <name evidence="2" type="ORF">BU202_08910</name>
</gene>